<dbReference type="InterPro" id="IPR013105">
    <property type="entry name" value="TPR_2"/>
</dbReference>
<dbReference type="OrthoDB" id="2423701at2759"/>
<feature type="coiled-coil region" evidence="11">
    <location>
        <begin position="343"/>
        <end position="370"/>
    </location>
</feature>
<dbReference type="SMART" id="SM00028">
    <property type="entry name" value="TPR"/>
    <property type="match status" value="9"/>
</dbReference>
<dbReference type="SUPFAM" id="SSF48452">
    <property type="entry name" value="TPR-like"/>
    <property type="match status" value="3"/>
</dbReference>
<evidence type="ECO:0000256" key="1">
    <source>
        <dbReference type="ARBA" id="ARBA00004496"/>
    </source>
</evidence>
<feature type="repeat" description="TPR" evidence="10">
    <location>
        <begin position="318"/>
        <end position="351"/>
    </location>
</feature>
<dbReference type="Pfam" id="PF13181">
    <property type="entry name" value="TPR_8"/>
    <property type="match status" value="1"/>
</dbReference>
<evidence type="ECO:0000256" key="6">
    <source>
        <dbReference type="ARBA" id="ARBA00056105"/>
    </source>
</evidence>
<feature type="repeat" description="TPR" evidence="10">
    <location>
        <begin position="378"/>
        <end position="411"/>
    </location>
</feature>
<feature type="repeat" description="TPR" evidence="10">
    <location>
        <begin position="446"/>
        <end position="479"/>
    </location>
</feature>
<dbReference type="Proteomes" id="UP000030690">
    <property type="component" value="Unassembled WGS sequence"/>
</dbReference>
<dbReference type="PROSITE" id="PS50005">
    <property type="entry name" value="TPR"/>
    <property type="match status" value="6"/>
</dbReference>
<dbReference type="PROSITE" id="PS50293">
    <property type="entry name" value="TPR_REGION"/>
    <property type="match status" value="1"/>
</dbReference>
<dbReference type="Gene3D" id="1.25.40.10">
    <property type="entry name" value="Tetratricopeptide repeat domain"/>
    <property type="match status" value="3"/>
</dbReference>
<dbReference type="Pfam" id="PF07719">
    <property type="entry name" value="TPR_2"/>
    <property type="match status" value="1"/>
</dbReference>
<sequence>MVNKEEAQRLKELGNKCFQEGKYEEAVKYFSDAITNDPLDHVLYSNLSGAFASLGRFYEALESANKCISIKKDWPKGYIRKGCAEHGLRQLSNAEKTYLEGLKIDPNNKSLQDALSKVRNENMLENAQLIAHLNNIIENDPQLKSYKEENSNYPHELLNTIKSINSNPMNIRIILSTCHPKISEGVEKFFGFKFTGEGNDAEERQRQQREEEERRKKKEEEERKKKEEEEMKKQNRTPEQIQGDEHKLKGNEFYKQKKFDEALKEYEEAIQINPNDIMYHYNKAAVHIEMKNYDKAVETCLYAIENRYNFKAEFIQVAKLYNRLAISYINMKKYDLAIEAYRKSLVEDNNRATRNALKELERRKEKEEKEAYIDPDKAEEHKNKGNEYFKNNDFPNAKKEYDEAIRRNPNDAKLYSNRAAALTKLIEYPSALEDVMKAIELDPTFVKAYSRKGNLHFFMKDYYKALQAYNKGLELDPNNKECLEGYQRCAFKIDEMSKSEKVDEEQFKKSMADPEIQQIISDPQFQIILQKLNENPNSISEYIKDPKIFNGLQKLIAAGILKVR</sequence>
<comment type="subunit">
    <text evidence="7">Monomer. Homodimer. Forms a complex composed of HOP and chaperones HSP70 and HSP90; the interaction is stronger in the absence of ATP. Interacts (via TPR 1, 2, 3, 7, 8 and 9 repeats) with HSP70 (via C-terminus); the interaction is direct and is stronger in the absence of ATP. Interacts (via TPR 4, 5 and 6 repeats) with HSP90 (via C-terminus); the interaction is direct.</text>
</comment>
<evidence type="ECO:0000256" key="3">
    <source>
        <dbReference type="ARBA" id="ARBA00022737"/>
    </source>
</evidence>
<keyword evidence="5 11" id="KW-0175">Coiled coil</keyword>
<dbReference type="Pfam" id="PF13432">
    <property type="entry name" value="TPR_16"/>
    <property type="match status" value="1"/>
</dbReference>
<evidence type="ECO:0000256" key="2">
    <source>
        <dbReference type="ARBA" id="ARBA00022490"/>
    </source>
</evidence>
<dbReference type="PANTHER" id="PTHR22904:SF523">
    <property type="entry name" value="STRESS-INDUCED-PHOSPHOPROTEIN 1"/>
    <property type="match status" value="1"/>
</dbReference>
<organism evidence="14 15">
    <name type="scientific">Plasmodium falciparum Vietnam Oak-Knoll</name>
    <name type="common">FVO</name>
    <dbReference type="NCBI Taxonomy" id="1036723"/>
    <lineage>
        <taxon>Eukaryota</taxon>
        <taxon>Sar</taxon>
        <taxon>Alveolata</taxon>
        <taxon>Apicomplexa</taxon>
        <taxon>Aconoidasida</taxon>
        <taxon>Haemosporida</taxon>
        <taxon>Plasmodiidae</taxon>
        <taxon>Plasmodium</taxon>
        <taxon>Plasmodium (Laverania)</taxon>
    </lineage>
</organism>
<proteinExistence type="predicted"/>
<feature type="repeat" description="TPR" evidence="10">
    <location>
        <begin position="243"/>
        <end position="276"/>
    </location>
</feature>
<dbReference type="GO" id="GO:0051879">
    <property type="term" value="F:Hsp90 protein binding"/>
    <property type="evidence" value="ECO:0007669"/>
    <property type="project" value="TreeGrafter"/>
</dbReference>
<feature type="compositionally biased region" description="Basic and acidic residues" evidence="12">
    <location>
        <begin position="201"/>
        <end position="233"/>
    </location>
</feature>
<feature type="region of interest" description="Disordered" evidence="12">
    <location>
        <begin position="199"/>
        <end position="247"/>
    </location>
</feature>
<name>A0A024V1Q8_PLAFA</name>
<evidence type="ECO:0000256" key="5">
    <source>
        <dbReference type="ARBA" id="ARBA00023054"/>
    </source>
</evidence>
<evidence type="ECO:0000256" key="12">
    <source>
        <dbReference type="SAM" id="MobiDB-lite"/>
    </source>
</evidence>
<evidence type="ECO:0000313" key="14">
    <source>
        <dbReference type="EMBL" id="ETW16135.1"/>
    </source>
</evidence>
<evidence type="ECO:0000256" key="11">
    <source>
        <dbReference type="SAM" id="Coils"/>
    </source>
</evidence>
<dbReference type="Pfam" id="PF13414">
    <property type="entry name" value="TPR_11"/>
    <property type="match status" value="2"/>
</dbReference>
<reference evidence="14 15" key="2">
    <citation type="submission" date="2013-02" db="EMBL/GenBank/DDBJ databases">
        <title>The Genome Sequence of Plasmodium falciparum Vietnam Oak-Knoll (FVO).</title>
        <authorList>
            <consortium name="The Broad Institute Genome Sequencing Platform"/>
            <consortium name="The Broad Institute Genome Sequencing Center for Infectious Disease"/>
            <person name="Neafsey D."/>
            <person name="Cheeseman I."/>
            <person name="Volkman S."/>
            <person name="Adams J."/>
            <person name="Walker B."/>
            <person name="Young S.K."/>
            <person name="Zeng Q."/>
            <person name="Gargeya S."/>
            <person name="Fitzgerald M."/>
            <person name="Haas B."/>
            <person name="Abouelleil A."/>
            <person name="Alvarado L."/>
            <person name="Arachchi H.M."/>
            <person name="Berlin A.M."/>
            <person name="Chapman S.B."/>
            <person name="Dewar J."/>
            <person name="Goldberg J."/>
            <person name="Griggs A."/>
            <person name="Gujja S."/>
            <person name="Hansen M."/>
            <person name="Howarth C."/>
            <person name="Imamovic A."/>
            <person name="Larimer J."/>
            <person name="McCowan C."/>
            <person name="Murphy C."/>
            <person name="Neiman D."/>
            <person name="Pearson M."/>
            <person name="Priest M."/>
            <person name="Roberts A."/>
            <person name="Saif S."/>
            <person name="Shea T."/>
            <person name="Sisk P."/>
            <person name="Sykes S."/>
            <person name="Wortman J."/>
            <person name="Nusbaum C."/>
            <person name="Birren B."/>
        </authorList>
    </citation>
    <scope>NUCLEOTIDE SEQUENCE [LARGE SCALE GENOMIC DNA]</scope>
    <source>
        <strain evidence="15">Vietnam Oak-Knoll (FVO)</strain>
    </source>
</reference>
<dbReference type="PANTHER" id="PTHR22904">
    <property type="entry name" value="TPR REPEAT CONTAINING PROTEIN"/>
    <property type="match status" value="1"/>
</dbReference>
<dbReference type="FunFam" id="1.25.40.10:FF:000572">
    <property type="entry name" value="Hsp70/Hsp90 organizing protein"/>
    <property type="match status" value="1"/>
</dbReference>
<evidence type="ECO:0000256" key="8">
    <source>
        <dbReference type="ARBA" id="ARBA00074766"/>
    </source>
</evidence>
<evidence type="ECO:0000313" key="15">
    <source>
        <dbReference type="Proteomes" id="UP000030690"/>
    </source>
</evidence>
<dbReference type="Pfam" id="PF17830">
    <property type="entry name" value="STI1-HOP_DP"/>
    <property type="match status" value="1"/>
</dbReference>
<comment type="subcellular location">
    <subcellularLocation>
        <location evidence="1">Cytoplasm</location>
    </subcellularLocation>
</comment>
<evidence type="ECO:0000256" key="7">
    <source>
        <dbReference type="ARBA" id="ARBA00066016"/>
    </source>
</evidence>
<dbReference type="GO" id="GO:0005737">
    <property type="term" value="C:cytoplasm"/>
    <property type="evidence" value="ECO:0007669"/>
    <property type="project" value="UniProtKB-SubCell"/>
</dbReference>
<dbReference type="FunFam" id="1.25.40.10:FF:000210">
    <property type="entry name" value="Hsp70/Hsp90 organizing protein"/>
    <property type="match status" value="1"/>
</dbReference>
<evidence type="ECO:0000256" key="4">
    <source>
        <dbReference type="ARBA" id="ARBA00022803"/>
    </source>
</evidence>
<protein>
    <recommendedName>
        <fullName evidence="8">Hsp70-Hsp90 organising protein</fullName>
    </recommendedName>
    <alternativeName>
        <fullName evidence="9">Stress-inducible protein 1</fullName>
    </alternativeName>
</protein>
<dbReference type="FunFam" id="1.10.260.100:FF:000002">
    <property type="entry name" value="Stress-induced-phosphoprotein 1 (Hsp70/Hsp90-organizing)"/>
    <property type="match status" value="1"/>
</dbReference>
<gene>
    <name evidence="14" type="ORF">PFFVO_04966</name>
</gene>
<dbReference type="FunFam" id="1.25.40.10:FF:000020">
    <property type="entry name" value="Stress-induced phosphoprotein 1"/>
    <property type="match status" value="1"/>
</dbReference>
<accession>A0A024V1Q8</accession>
<evidence type="ECO:0000256" key="10">
    <source>
        <dbReference type="PROSITE-ProRule" id="PRU00339"/>
    </source>
</evidence>
<feature type="repeat" description="TPR" evidence="10">
    <location>
        <begin position="412"/>
        <end position="445"/>
    </location>
</feature>
<dbReference type="InterPro" id="IPR019734">
    <property type="entry name" value="TPR_rpt"/>
</dbReference>
<dbReference type="Pfam" id="PF00515">
    <property type="entry name" value="TPR_1"/>
    <property type="match status" value="1"/>
</dbReference>
<keyword evidence="3" id="KW-0677">Repeat</keyword>
<dbReference type="EMBL" id="KI925148">
    <property type="protein sequence ID" value="ETW16135.1"/>
    <property type="molecule type" value="Genomic_DNA"/>
</dbReference>
<keyword evidence="2" id="KW-0963">Cytoplasm</keyword>
<evidence type="ECO:0000259" key="13">
    <source>
        <dbReference type="SMART" id="SM00727"/>
    </source>
</evidence>
<keyword evidence="4 10" id="KW-0802">TPR repeat</keyword>
<dbReference type="Gene3D" id="1.10.260.100">
    <property type="match status" value="1"/>
</dbReference>
<dbReference type="SMR" id="A0A024V1Q8"/>
<evidence type="ECO:0000256" key="9">
    <source>
        <dbReference type="ARBA" id="ARBA00076447"/>
    </source>
</evidence>
<dbReference type="InterPro" id="IPR011990">
    <property type="entry name" value="TPR-like_helical_dom_sf"/>
</dbReference>
<reference evidence="14 15" key="1">
    <citation type="submission" date="2013-02" db="EMBL/GenBank/DDBJ databases">
        <title>The Genome Annotation of Plasmodium falciparum Vietnam Oak-Knoll (FVO).</title>
        <authorList>
            <consortium name="The Broad Institute Genome Sequencing Platform"/>
            <consortium name="The Broad Institute Genome Sequencing Center for Infectious Disease"/>
            <person name="Neafsey D."/>
            <person name="Hoffman S."/>
            <person name="Volkman S."/>
            <person name="Rosenthal P."/>
            <person name="Walker B."/>
            <person name="Young S.K."/>
            <person name="Zeng Q."/>
            <person name="Gargeya S."/>
            <person name="Fitzgerald M."/>
            <person name="Haas B."/>
            <person name="Abouelleil A."/>
            <person name="Allen A.W."/>
            <person name="Alvarado L."/>
            <person name="Arachchi H.M."/>
            <person name="Berlin A.M."/>
            <person name="Chapman S.B."/>
            <person name="Gainer-Dewar J."/>
            <person name="Goldberg J."/>
            <person name="Griggs A."/>
            <person name="Gujja S."/>
            <person name="Hansen M."/>
            <person name="Howarth C."/>
            <person name="Imamovic A."/>
            <person name="Ireland A."/>
            <person name="Larimer J."/>
            <person name="McCowan C."/>
            <person name="Murphy C."/>
            <person name="Pearson M."/>
            <person name="Poon T.W."/>
            <person name="Priest M."/>
            <person name="Roberts A."/>
            <person name="Saif S."/>
            <person name="Shea T."/>
            <person name="Sisk P."/>
            <person name="Sykes S."/>
            <person name="Wortman J."/>
            <person name="Nusbaum C."/>
            <person name="Birren B."/>
        </authorList>
    </citation>
    <scope>NUCLEOTIDE SEQUENCE [LARGE SCALE GENOMIC DNA]</scope>
    <source>
        <strain evidence="15">Vietnam Oak-Knoll (FVO)</strain>
    </source>
</reference>
<comment type="function">
    <text evidence="6">Acts as a co-chaperone and mediates the association of the chaperones HSP70 and HSP90 probably facilitating substrate transfer from HSP70 to HSP90. Stimulates HSP70 ATPase activity and, in contrast, inhibits HSP90 ATPase activity.</text>
</comment>
<dbReference type="InterPro" id="IPR041243">
    <property type="entry name" value="STI1/HOP_DP"/>
</dbReference>
<dbReference type="SMART" id="SM00727">
    <property type="entry name" value="STI1"/>
    <property type="match status" value="1"/>
</dbReference>
<feature type="domain" description="STI1" evidence="13">
    <location>
        <begin position="513"/>
        <end position="552"/>
    </location>
</feature>
<dbReference type="AlphaFoldDB" id="A0A024V1Q8"/>
<dbReference type="InterPro" id="IPR006636">
    <property type="entry name" value="STI1_HS-bd"/>
</dbReference>
<feature type="repeat" description="TPR" evidence="10">
    <location>
        <begin position="7"/>
        <end position="40"/>
    </location>
</feature>